<dbReference type="PANTHER" id="PTHR43229:SF2">
    <property type="entry name" value="NODULATION PROTEIN J"/>
    <property type="match status" value="1"/>
</dbReference>
<dbReference type="InterPro" id="IPR013525">
    <property type="entry name" value="ABC2_TM"/>
</dbReference>
<dbReference type="InterPro" id="IPR051784">
    <property type="entry name" value="Nod_factor_ABC_transporter"/>
</dbReference>
<dbReference type="PIRSF" id="PIRSF006648">
    <property type="entry name" value="DrrB"/>
    <property type="match status" value="1"/>
</dbReference>
<comment type="similarity">
    <text evidence="6">Belongs to the ABC-2 integral membrane protein family.</text>
</comment>
<proteinExistence type="inferred from homology"/>
<evidence type="ECO:0000256" key="2">
    <source>
        <dbReference type="ARBA" id="ARBA00022692"/>
    </source>
</evidence>
<dbReference type="PROSITE" id="PS51012">
    <property type="entry name" value="ABC_TM2"/>
    <property type="match status" value="1"/>
</dbReference>
<comment type="caution">
    <text evidence="8">The sequence shown here is derived from an EMBL/GenBank/DDBJ whole genome shotgun (WGS) entry which is preliminary data.</text>
</comment>
<evidence type="ECO:0000256" key="4">
    <source>
        <dbReference type="ARBA" id="ARBA00023136"/>
    </source>
</evidence>
<keyword evidence="9" id="KW-1185">Reference proteome</keyword>
<dbReference type="RefSeq" id="WP_208258530.1">
    <property type="nucleotide sequence ID" value="NZ_JAGEOJ010000011.1"/>
</dbReference>
<dbReference type="GO" id="GO:0046677">
    <property type="term" value="P:response to antibiotic"/>
    <property type="evidence" value="ECO:0007669"/>
    <property type="project" value="UniProtKB-KW"/>
</dbReference>
<keyword evidence="4 6" id="KW-0472">Membrane</keyword>
<reference evidence="8" key="1">
    <citation type="submission" date="2021-03" db="EMBL/GenBank/DDBJ databases">
        <authorList>
            <person name="Kanchanasin P."/>
            <person name="Saeng-In P."/>
            <person name="Phongsopitanun W."/>
            <person name="Yuki M."/>
            <person name="Kudo T."/>
            <person name="Ohkuma M."/>
            <person name="Tanasupawat S."/>
        </authorList>
    </citation>
    <scope>NUCLEOTIDE SEQUENCE</scope>
    <source>
        <strain evidence="8">GKU 128</strain>
    </source>
</reference>
<evidence type="ECO:0000256" key="5">
    <source>
        <dbReference type="ARBA" id="ARBA00023251"/>
    </source>
</evidence>
<feature type="transmembrane region" description="Helical" evidence="6">
    <location>
        <begin position="238"/>
        <end position="259"/>
    </location>
</feature>
<dbReference type="InterPro" id="IPR047817">
    <property type="entry name" value="ABC2_TM_bact-type"/>
</dbReference>
<name>A0A939T8S5_9ACTN</name>
<feature type="transmembrane region" description="Helical" evidence="6">
    <location>
        <begin position="118"/>
        <end position="136"/>
    </location>
</feature>
<dbReference type="EMBL" id="JAGEOJ010000011">
    <property type="protein sequence ID" value="MBO2450637.1"/>
    <property type="molecule type" value="Genomic_DNA"/>
</dbReference>
<feature type="transmembrane region" description="Helical" evidence="6">
    <location>
        <begin position="66"/>
        <end position="88"/>
    </location>
</feature>
<accession>A0A939T8S5</accession>
<keyword evidence="6" id="KW-1003">Cell membrane</keyword>
<evidence type="ECO:0000256" key="6">
    <source>
        <dbReference type="RuleBase" id="RU361157"/>
    </source>
</evidence>
<dbReference type="Pfam" id="PF01061">
    <property type="entry name" value="ABC2_membrane"/>
    <property type="match status" value="1"/>
</dbReference>
<comment type="subcellular location">
    <subcellularLocation>
        <location evidence="6">Cell membrane</location>
        <topology evidence="6">Multi-pass membrane protein</topology>
    </subcellularLocation>
    <subcellularLocation>
        <location evidence="1">Membrane</location>
        <topology evidence="1">Multi-pass membrane protein</topology>
    </subcellularLocation>
</comment>
<dbReference type="GO" id="GO:0140359">
    <property type="term" value="F:ABC-type transporter activity"/>
    <property type="evidence" value="ECO:0007669"/>
    <property type="project" value="InterPro"/>
</dbReference>
<evidence type="ECO:0000256" key="1">
    <source>
        <dbReference type="ARBA" id="ARBA00004141"/>
    </source>
</evidence>
<feature type="domain" description="ABC transmembrane type-2" evidence="7">
    <location>
        <begin position="29"/>
        <end position="259"/>
    </location>
</feature>
<keyword evidence="2 6" id="KW-0812">Transmembrane</keyword>
<dbReference type="InterPro" id="IPR000412">
    <property type="entry name" value="ABC_2_transport"/>
</dbReference>
<protein>
    <recommendedName>
        <fullName evidence="6">Transport permease protein</fullName>
    </recommendedName>
</protein>
<evidence type="ECO:0000313" key="9">
    <source>
        <dbReference type="Proteomes" id="UP000669179"/>
    </source>
</evidence>
<evidence type="ECO:0000313" key="8">
    <source>
        <dbReference type="EMBL" id="MBO2450637.1"/>
    </source>
</evidence>
<sequence>MTTASLGTTFTHTWYLTGRRLHAVLRQPALVVGNVVQPAIWLFLFGSLFKRVVEIPGFGGGSYLDYLIPGIVAMNAMNANMFAGMGAIDEIDRGTLNRFLVSPASRVALMNANVVEQIVNTAVQSAIILVLGWLAGAHLPGGAAGIAVVVGASMLVGVVFGALSNAAGMVLRKREAIIGIYIMLMLPLTFLSSAFMPTKLMPGWMSRIAACNPLDWAVRAGRSALSADPDWAFVSVRVGGLLVVAVACVALSVATFRAYQKSV</sequence>
<feature type="transmembrane region" description="Helical" evidence="6">
    <location>
        <begin position="142"/>
        <end position="164"/>
    </location>
</feature>
<feature type="transmembrane region" description="Helical" evidence="6">
    <location>
        <begin position="176"/>
        <end position="196"/>
    </location>
</feature>
<dbReference type="Proteomes" id="UP000669179">
    <property type="component" value="Unassembled WGS sequence"/>
</dbReference>
<keyword evidence="6" id="KW-0813">Transport</keyword>
<evidence type="ECO:0000256" key="3">
    <source>
        <dbReference type="ARBA" id="ARBA00022989"/>
    </source>
</evidence>
<keyword evidence="3 6" id="KW-1133">Transmembrane helix</keyword>
<dbReference type="AlphaFoldDB" id="A0A939T8S5"/>
<evidence type="ECO:0000259" key="7">
    <source>
        <dbReference type="PROSITE" id="PS51012"/>
    </source>
</evidence>
<organism evidence="8 9">
    <name type="scientific">Actinomadura barringtoniae</name>
    <dbReference type="NCBI Taxonomy" id="1427535"/>
    <lineage>
        <taxon>Bacteria</taxon>
        <taxon>Bacillati</taxon>
        <taxon>Actinomycetota</taxon>
        <taxon>Actinomycetes</taxon>
        <taxon>Streptosporangiales</taxon>
        <taxon>Thermomonosporaceae</taxon>
        <taxon>Actinomadura</taxon>
    </lineage>
</organism>
<dbReference type="PANTHER" id="PTHR43229">
    <property type="entry name" value="NODULATION PROTEIN J"/>
    <property type="match status" value="1"/>
</dbReference>
<keyword evidence="5" id="KW-0046">Antibiotic resistance</keyword>
<dbReference type="GO" id="GO:0043190">
    <property type="term" value="C:ATP-binding cassette (ABC) transporter complex"/>
    <property type="evidence" value="ECO:0007669"/>
    <property type="project" value="InterPro"/>
</dbReference>
<gene>
    <name evidence="8" type="ORF">J4573_26275</name>
</gene>
<feature type="transmembrane region" description="Helical" evidence="6">
    <location>
        <begin position="29"/>
        <end position="46"/>
    </location>
</feature>